<evidence type="ECO:0000256" key="4">
    <source>
        <dbReference type="SAM" id="Phobius"/>
    </source>
</evidence>
<keyword evidence="1" id="KW-0808">Transferase</keyword>
<dbReference type="InterPro" id="IPR045047">
    <property type="entry name" value="Ard1-like"/>
</dbReference>
<dbReference type="InterPro" id="IPR016181">
    <property type="entry name" value="Acyl_CoA_acyltransferase"/>
</dbReference>
<dbReference type="Pfam" id="PF00583">
    <property type="entry name" value="Acetyltransf_1"/>
    <property type="match status" value="1"/>
</dbReference>
<dbReference type="InterPro" id="IPR000182">
    <property type="entry name" value="GNAT_dom"/>
</dbReference>
<proteinExistence type="inferred from homology"/>
<evidence type="ECO:0000313" key="6">
    <source>
        <dbReference type="EMBL" id="VVB11422.1"/>
    </source>
</evidence>
<keyword evidence="4" id="KW-0812">Transmembrane</keyword>
<dbReference type="Gene3D" id="3.40.630.30">
    <property type="match status" value="1"/>
</dbReference>
<dbReference type="PANTHER" id="PTHR23091">
    <property type="entry name" value="N-TERMINAL ACETYLTRANSFERASE"/>
    <property type="match status" value="1"/>
</dbReference>
<dbReference type="GO" id="GO:1990189">
    <property type="term" value="F:protein N-terminal-serine acetyltransferase activity"/>
    <property type="evidence" value="ECO:0007669"/>
    <property type="project" value="TreeGrafter"/>
</dbReference>
<keyword evidence="2" id="KW-0012">Acyltransferase</keyword>
<evidence type="ECO:0000256" key="3">
    <source>
        <dbReference type="ARBA" id="ARBA00025786"/>
    </source>
</evidence>
<protein>
    <recommendedName>
        <fullName evidence="5">N-acetyltransferase domain-containing protein</fullName>
    </recommendedName>
</protein>
<keyword evidence="4" id="KW-0472">Membrane</keyword>
<dbReference type="SUPFAM" id="SSF55729">
    <property type="entry name" value="Acyl-CoA N-acyltransferases (Nat)"/>
    <property type="match status" value="1"/>
</dbReference>
<evidence type="ECO:0000256" key="1">
    <source>
        <dbReference type="ARBA" id="ARBA00022679"/>
    </source>
</evidence>
<keyword evidence="4" id="KW-1133">Transmembrane helix</keyword>
<sequence>MEEESNECHDHITSLAVLRTHRKLGLATKLMTAAHAAMEQVTQSFTFVFLIFVIEAVLYDFAVVQGSHEFMNSGFAAARISLS</sequence>
<accession>A0A565CCY3</accession>
<gene>
    <name evidence="6" type="ORF">ANE_LOCUS21866</name>
</gene>
<dbReference type="AlphaFoldDB" id="A0A565CCY3"/>
<feature type="transmembrane region" description="Helical" evidence="4">
    <location>
        <begin position="45"/>
        <end position="64"/>
    </location>
</feature>
<evidence type="ECO:0000256" key="2">
    <source>
        <dbReference type="ARBA" id="ARBA00023315"/>
    </source>
</evidence>
<dbReference type="OrthoDB" id="25586at2759"/>
<dbReference type="GO" id="GO:0031415">
    <property type="term" value="C:NatA complex"/>
    <property type="evidence" value="ECO:0007669"/>
    <property type="project" value="InterPro"/>
</dbReference>
<evidence type="ECO:0000313" key="7">
    <source>
        <dbReference type="Proteomes" id="UP000489600"/>
    </source>
</evidence>
<dbReference type="GO" id="GO:1990190">
    <property type="term" value="F:protein-N-terminal-glutamate acetyltransferase activity"/>
    <property type="evidence" value="ECO:0007669"/>
    <property type="project" value="TreeGrafter"/>
</dbReference>
<comment type="similarity">
    <text evidence="3">Belongs to the acetyltransferase family. ARD1 subfamily.</text>
</comment>
<organism evidence="6 7">
    <name type="scientific">Arabis nemorensis</name>
    <dbReference type="NCBI Taxonomy" id="586526"/>
    <lineage>
        <taxon>Eukaryota</taxon>
        <taxon>Viridiplantae</taxon>
        <taxon>Streptophyta</taxon>
        <taxon>Embryophyta</taxon>
        <taxon>Tracheophyta</taxon>
        <taxon>Spermatophyta</taxon>
        <taxon>Magnoliopsida</taxon>
        <taxon>eudicotyledons</taxon>
        <taxon>Gunneridae</taxon>
        <taxon>Pentapetalae</taxon>
        <taxon>rosids</taxon>
        <taxon>malvids</taxon>
        <taxon>Brassicales</taxon>
        <taxon>Brassicaceae</taxon>
        <taxon>Arabideae</taxon>
        <taxon>Arabis</taxon>
    </lineage>
</organism>
<feature type="domain" description="N-acetyltransferase" evidence="5">
    <location>
        <begin position="8"/>
        <end position="41"/>
    </location>
</feature>
<comment type="caution">
    <text evidence="6">The sequence shown here is derived from an EMBL/GenBank/DDBJ whole genome shotgun (WGS) entry which is preliminary data.</text>
</comment>
<evidence type="ECO:0000259" key="5">
    <source>
        <dbReference type="Pfam" id="PF00583"/>
    </source>
</evidence>
<name>A0A565CCY3_9BRAS</name>
<keyword evidence="7" id="KW-1185">Reference proteome</keyword>
<dbReference type="EMBL" id="CABITT030000007">
    <property type="protein sequence ID" value="VVB11422.1"/>
    <property type="molecule type" value="Genomic_DNA"/>
</dbReference>
<dbReference type="PANTHER" id="PTHR23091:SF4">
    <property type="entry name" value="N-TERMINAL AMINO-ACID N(ALPHA)-ACETYLTRANSFERASE NATA"/>
    <property type="match status" value="1"/>
</dbReference>
<reference evidence="6" key="1">
    <citation type="submission" date="2019-07" db="EMBL/GenBank/DDBJ databases">
        <authorList>
            <person name="Dittberner H."/>
        </authorList>
    </citation>
    <scope>NUCLEOTIDE SEQUENCE [LARGE SCALE GENOMIC DNA]</scope>
</reference>
<dbReference type="Proteomes" id="UP000489600">
    <property type="component" value="Unassembled WGS sequence"/>
</dbReference>